<evidence type="ECO:0000313" key="2">
    <source>
        <dbReference type="Proteomes" id="UP000006034"/>
    </source>
</evidence>
<dbReference type="RefSeq" id="WP_005029115.1">
    <property type="nucleotide sequence ID" value="NZ_KE150238.1"/>
</dbReference>
<dbReference type="OrthoDB" id="10002583at2"/>
<dbReference type="EMBL" id="ADCP02000001">
    <property type="protein sequence ID" value="EFV43388.1"/>
    <property type="molecule type" value="Genomic_DNA"/>
</dbReference>
<sequence length="110" mass="13121">MLTEEERKWLEERKDVCFRCKKRRQTCSPLLRESCQKAGYPIRDLAMVIPPDYRDAAEFEARVSRYIAENASELDFSSNNWQFFDGFKAKSLAWYILREARIAVEEKMDQ</sequence>
<reference evidence="1 2" key="1">
    <citation type="submission" date="2010-10" db="EMBL/GenBank/DDBJ databases">
        <authorList>
            <consortium name="The Broad Institute Genome Sequencing Platform"/>
            <person name="Ward D."/>
            <person name="Earl A."/>
            <person name="Feldgarden M."/>
            <person name="Young S.K."/>
            <person name="Gargeya S."/>
            <person name="Zeng Q."/>
            <person name="Alvarado L."/>
            <person name="Berlin A."/>
            <person name="Bochicchio J."/>
            <person name="Chapman S.B."/>
            <person name="Chen Z."/>
            <person name="Freedman E."/>
            <person name="Gellesch M."/>
            <person name="Goldberg J."/>
            <person name="Griggs A."/>
            <person name="Gujja S."/>
            <person name="Heilman E."/>
            <person name="Heiman D."/>
            <person name="Howarth C."/>
            <person name="Mehta T."/>
            <person name="Neiman D."/>
            <person name="Pearson M."/>
            <person name="Roberts A."/>
            <person name="Saif S."/>
            <person name="Shea T."/>
            <person name="Shenoy N."/>
            <person name="Sisk P."/>
            <person name="Stolte C."/>
            <person name="Sykes S."/>
            <person name="White J."/>
            <person name="Yandava C."/>
            <person name="Allen-Vercoe E."/>
            <person name="Sibley C."/>
            <person name="Ambrose C.E."/>
            <person name="Strauss J."/>
            <person name="Daigneault M."/>
            <person name="Haas B."/>
            <person name="Nusbaum C."/>
            <person name="Birren B."/>
        </authorList>
    </citation>
    <scope>NUCLEOTIDE SEQUENCE [LARGE SCALE GENOMIC DNA]</scope>
    <source>
        <strain evidence="1 2">3_1_6</strain>
    </source>
</reference>
<organism evidence="1 2">
    <name type="scientific">Bilophila wadsworthia (strain 3_1_6)</name>
    <dbReference type="NCBI Taxonomy" id="563192"/>
    <lineage>
        <taxon>Bacteria</taxon>
        <taxon>Pseudomonadati</taxon>
        <taxon>Thermodesulfobacteriota</taxon>
        <taxon>Desulfovibrionia</taxon>
        <taxon>Desulfovibrionales</taxon>
        <taxon>Desulfovibrionaceae</taxon>
        <taxon>Bilophila</taxon>
    </lineage>
</organism>
<gene>
    <name evidence="1" type="ORF">HMPREF0179_02911</name>
</gene>
<dbReference type="AlphaFoldDB" id="E5Y9J6"/>
<keyword evidence="2" id="KW-1185">Reference proteome</keyword>
<dbReference type="GeneID" id="78084700"/>
<dbReference type="HOGENOM" id="CLU_2166058_0_0_7"/>
<proteinExistence type="predicted"/>
<accession>E5Y9J6</accession>
<dbReference type="Proteomes" id="UP000006034">
    <property type="component" value="Unassembled WGS sequence"/>
</dbReference>
<reference evidence="1 2" key="2">
    <citation type="submission" date="2013-04" db="EMBL/GenBank/DDBJ databases">
        <title>The Genome Sequence of Bilophila wadsworthia 3_1_6.</title>
        <authorList>
            <consortium name="The Broad Institute Genomics Platform"/>
            <person name="Earl A."/>
            <person name="Ward D."/>
            <person name="Feldgarden M."/>
            <person name="Gevers D."/>
            <person name="Sibley C."/>
            <person name="Strauss J."/>
            <person name="Allen-Vercoe E."/>
            <person name="Walker B."/>
            <person name="Young S."/>
            <person name="Zeng Q."/>
            <person name="Gargeya S."/>
            <person name="Fitzgerald M."/>
            <person name="Haas B."/>
            <person name="Abouelleil A."/>
            <person name="Allen A.W."/>
            <person name="Alvarado L."/>
            <person name="Arachchi H.M."/>
            <person name="Berlin A.M."/>
            <person name="Chapman S.B."/>
            <person name="Gainer-Dewar J."/>
            <person name="Goldberg J."/>
            <person name="Griggs A."/>
            <person name="Gujja S."/>
            <person name="Hansen M."/>
            <person name="Howarth C."/>
            <person name="Imamovic A."/>
            <person name="Ireland A."/>
            <person name="Larimer J."/>
            <person name="McCowan C."/>
            <person name="Murphy C."/>
            <person name="Pearson M."/>
            <person name="Poon T.W."/>
            <person name="Priest M."/>
            <person name="Roberts A."/>
            <person name="Saif S."/>
            <person name="Shea T."/>
            <person name="Sisk P."/>
            <person name="Sykes S."/>
            <person name="Wortman J."/>
            <person name="Nusbaum C."/>
            <person name="Birren B."/>
        </authorList>
    </citation>
    <scope>NUCLEOTIDE SEQUENCE [LARGE SCALE GENOMIC DNA]</scope>
    <source>
        <strain evidence="1 2">3_1_6</strain>
    </source>
</reference>
<comment type="caution">
    <text evidence="1">The sequence shown here is derived from an EMBL/GenBank/DDBJ whole genome shotgun (WGS) entry which is preliminary data.</text>
</comment>
<protein>
    <submittedName>
        <fullName evidence="1">Uncharacterized protein</fullName>
    </submittedName>
</protein>
<evidence type="ECO:0000313" key="1">
    <source>
        <dbReference type="EMBL" id="EFV43388.1"/>
    </source>
</evidence>
<name>E5Y9J6_BILW3</name>
<dbReference type="STRING" id="563192.HMPREF0179_02911"/>